<dbReference type="VEuPathDB" id="FungiDB:BO82DRAFT_183938"/>
<dbReference type="GeneID" id="37133192"/>
<gene>
    <name evidence="1" type="ORF">BO82DRAFT_183938</name>
</gene>
<name>A0A319CHV9_9EURO</name>
<evidence type="ECO:0000313" key="2">
    <source>
        <dbReference type="Proteomes" id="UP000248340"/>
    </source>
</evidence>
<sequence>MNLEFLFCVCATNQSNRTSNIEELISPFRPSHGFSSTVTQLSSARPCSRYRPDQLRTHPISLTPQPIELMNHPPHQRTSSTLTLKCGLHISHIPSSEPKYPPMTATNRDPIARDTNLNPSRVFRILTRFRIRALLVASGRGLVMPSGPSIVDICGRPLGHGLALVTAASHMGPEFQVMYY</sequence>
<proteinExistence type="predicted"/>
<protein>
    <submittedName>
        <fullName evidence="1">Uncharacterized protein</fullName>
    </submittedName>
</protein>
<keyword evidence="2" id="KW-1185">Reference proteome</keyword>
<reference evidence="1 2" key="1">
    <citation type="submission" date="2016-12" db="EMBL/GenBank/DDBJ databases">
        <title>The genomes of Aspergillus section Nigri reveals drivers in fungal speciation.</title>
        <authorList>
            <consortium name="DOE Joint Genome Institute"/>
            <person name="Vesth T.C."/>
            <person name="Nybo J."/>
            <person name="Theobald S."/>
            <person name="Brandl J."/>
            <person name="Frisvad J.C."/>
            <person name="Nielsen K.F."/>
            <person name="Lyhne E.K."/>
            <person name="Kogle M.E."/>
            <person name="Kuo A."/>
            <person name="Riley R."/>
            <person name="Clum A."/>
            <person name="Nolan M."/>
            <person name="Lipzen A."/>
            <person name="Salamov A."/>
            <person name="Henrissat B."/>
            <person name="Wiebenga A."/>
            <person name="De Vries R.P."/>
            <person name="Grigoriev I.V."/>
            <person name="Mortensen U.H."/>
            <person name="Andersen M.R."/>
            <person name="Baker S.E."/>
        </authorList>
    </citation>
    <scope>NUCLEOTIDE SEQUENCE [LARGE SCALE GENOMIC DNA]</scope>
    <source>
        <strain evidence="1 2">CBS 121591</strain>
    </source>
</reference>
<organism evidence="1 2">
    <name type="scientific">Aspergillus uvarum CBS 121591</name>
    <dbReference type="NCBI Taxonomy" id="1448315"/>
    <lineage>
        <taxon>Eukaryota</taxon>
        <taxon>Fungi</taxon>
        <taxon>Dikarya</taxon>
        <taxon>Ascomycota</taxon>
        <taxon>Pezizomycotina</taxon>
        <taxon>Eurotiomycetes</taxon>
        <taxon>Eurotiomycetidae</taxon>
        <taxon>Eurotiales</taxon>
        <taxon>Aspergillaceae</taxon>
        <taxon>Aspergillus</taxon>
        <taxon>Aspergillus subgen. Circumdati</taxon>
    </lineage>
</organism>
<dbReference type="AlphaFoldDB" id="A0A319CHV9"/>
<dbReference type="RefSeq" id="XP_025495566.1">
    <property type="nucleotide sequence ID" value="XM_025630451.1"/>
</dbReference>
<dbReference type="Proteomes" id="UP000248340">
    <property type="component" value="Unassembled WGS sequence"/>
</dbReference>
<accession>A0A319CHV9</accession>
<dbReference type="EMBL" id="KZ821680">
    <property type="protein sequence ID" value="PYH85366.1"/>
    <property type="molecule type" value="Genomic_DNA"/>
</dbReference>
<evidence type="ECO:0000313" key="1">
    <source>
        <dbReference type="EMBL" id="PYH85366.1"/>
    </source>
</evidence>